<dbReference type="EMBL" id="GL379790">
    <property type="protein sequence ID" value="EGT49409.1"/>
    <property type="molecule type" value="Genomic_DNA"/>
</dbReference>
<gene>
    <name evidence="2" type="ORF">CAEBREN_11415</name>
</gene>
<dbReference type="AlphaFoldDB" id="G0MDR3"/>
<dbReference type="InterPro" id="IPR011333">
    <property type="entry name" value="SKP1/BTB/POZ_sf"/>
</dbReference>
<evidence type="ECO:0000313" key="3">
    <source>
        <dbReference type="Proteomes" id="UP000008068"/>
    </source>
</evidence>
<dbReference type="HOGENOM" id="CLU_051249_2_0_1"/>
<proteinExistence type="predicted"/>
<dbReference type="InterPro" id="IPR000210">
    <property type="entry name" value="BTB/POZ_dom"/>
</dbReference>
<reference evidence="3" key="1">
    <citation type="submission" date="2011-07" db="EMBL/GenBank/DDBJ databases">
        <authorList>
            <consortium name="Caenorhabditis brenneri Sequencing and Analysis Consortium"/>
            <person name="Wilson R.K."/>
        </authorList>
    </citation>
    <scope>NUCLEOTIDE SEQUENCE [LARGE SCALE GENOMIC DNA]</scope>
    <source>
        <strain evidence="3">PB2801</strain>
    </source>
</reference>
<accession>G0MDR3</accession>
<dbReference type="SMART" id="SM00225">
    <property type="entry name" value="BTB"/>
    <property type="match status" value="1"/>
</dbReference>
<feature type="domain" description="BTB" evidence="1">
    <location>
        <begin position="105"/>
        <end position="161"/>
    </location>
</feature>
<dbReference type="Pfam" id="PF00651">
    <property type="entry name" value="BTB"/>
    <property type="match status" value="1"/>
</dbReference>
<protein>
    <recommendedName>
        <fullName evidence="1">BTB domain-containing protein</fullName>
    </recommendedName>
</protein>
<evidence type="ECO:0000313" key="2">
    <source>
        <dbReference type="EMBL" id="EGT49409.1"/>
    </source>
</evidence>
<keyword evidence="3" id="KW-1185">Reference proteome</keyword>
<dbReference type="OrthoDB" id="5813110at2759"/>
<sequence length="259" mass="30553">MNLYKTTWCLENTLRLCDFDTPSTDWSIAGEYEAAVVGRGKSLTLMGRFEFTNKKRSLCVQFSSPHVLKFLSNRDLKVRWLMKVKKMTGVDIKRLNKRSLDHDERNMTLEVSGEKIRVNKHLLSHHSTYFKAIFSNRPDQSRIKLYALDPIDFRDFMNVIHQKKKIDDDNLEGILYLASLYSAKIVLKLCEKFLIDKSDRSLEMKFESALRYKLKNLQEFCFSKIHSKDDIQVIVNTVNEKYMTKEIWKTLLYKSLEID</sequence>
<dbReference type="CDD" id="cd01165">
    <property type="entry name" value="BTB_POZ"/>
    <property type="match status" value="1"/>
</dbReference>
<dbReference type="InParanoid" id="G0MDR3"/>
<name>G0MDR3_CAEBE</name>
<dbReference type="PANTHER" id="PTHR22743">
    <property type="entry name" value="MEPRIN/TRAF-LIKE MATH FAMILY-C.ELEGANS"/>
    <property type="match status" value="1"/>
</dbReference>
<dbReference type="Proteomes" id="UP000008068">
    <property type="component" value="Unassembled WGS sequence"/>
</dbReference>
<evidence type="ECO:0000259" key="1">
    <source>
        <dbReference type="PROSITE" id="PS50097"/>
    </source>
</evidence>
<dbReference type="Gene3D" id="3.30.710.10">
    <property type="entry name" value="Potassium Channel Kv1.1, Chain A"/>
    <property type="match status" value="1"/>
</dbReference>
<organism evidence="3">
    <name type="scientific">Caenorhabditis brenneri</name>
    <name type="common">Nematode worm</name>
    <dbReference type="NCBI Taxonomy" id="135651"/>
    <lineage>
        <taxon>Eukaryota</taxon>
        <taxon>Metazoa</taxon>
        <taxon>Ecdysozoa</taxon>
        <taxon>Nematoda</taxon>
        <taxon>Chromadorea</taxon>
        <taxon>Rhabditida</taxon>
        <taxon>Rhabditina</taxon>
        <taxon>Rhabditomorpha</taxon>
        <taxon>Rhabditoidea</taxon>
        <taxon>Rhabditidae</taxon>
        <taxon>Peloderinae</taxon>
        <taxon>Caenorhabditis</taxon>
    </lineage>
</organism>
<dbReference type="SUPFAM" id="SSF54695">
    <property type="entry name" value="POZ domain"/>
    <property type="match status" value="1"/>
</dbReference>
<dbReference type="eggNOG" id="ENOG502TJTF">
    <property type="taxonomic scope" value="Eukaryota"/>
</dbReference>
<dbReference type="PROSITE" id="PS50097">
    <property type="entry name" value="BTB"/>
    <property type="match status" value="1"/>
</dbReference>
<dbReference type="PANTHER" id="PTHR22743:SF165">
    <property type="entry name" value="BTB AND MATH DOMAIN CONTAINING-RELATED"/>
    <property type="match status" value="1"/>
</dbReference>
<dbReference type="InterPro" id="IPR052664">
    <property type="entry name" value="BTB-MATH_domain_protein"/>
</dbReference>